<evidence type="ECO:0000256" key="1">
    <source>
        <dbReference type="ARBA" id="ARBA00000900"/>
    </source>
</evidence>
<evidence type="ECO:0000256" key="5">
    <source>
        <dbReference type="ARBA" id="ARBA00022771"/>
    </source>
</evidence>
<comment type="catalytic activity">
    <reaction evidence="1">
        <text>S-ubiquitinyl-[E2 ubiquitin-conjugating enzyme]-L-cysteine + [acceptor protein]-L-lysine = [E2 ubiquitin-conjugating enzyme]-L-cysteine + N(6)-ubiquitinyl-[acceptor protein]-L-lysine.</text>
        <dbReference type="EC" id="2.3.2.27"/>
    </reaction>
</comment>
<evidence type="ECO:0000256" key="2">
    <source>
        <dbReference type="ARBA" id="ARBA00012483"/>
    </source>
</evidence>
<dbReference type="PROSITE" id="PS00518">
    <property type="entry name" value="ZF_RING_1"/>
    <property type="match status" value="1"/>
</dbReference>
<evidence type="ECO:0000313" key="13">
    <source>
        <dbReference type="Proteomes" id="UP000694567"/>
    </source>
</evidence>
<protein>
    <recommendedName>
        <fullName evidence="2">RING-type E3 ubiquitin transferase</fullName>
        <ecNumber evidence="2">2.3.2.27</ecNumber>
    </recommendedName>
</protein>
<evidence type="ECO:0000256" key="9">
    <source>
        <dbReference type="PROSITE-ProRule" id="PRU00175"/>
    </source>
</evidence>
<keyword evidence="3" id="KW-0808">Transferase</keyword>
<dbReference type="PANTHER" id="PTHR46077">
    <property type="entry name" value="E3 UBIQUITIN-PROTEIN LIGASE TOPORS"/>
    <property type="match status" value="1"/>
</dbReference>
<dbReference type="EC" id="2.3.2.27" evidence="2"/>
<evidence type="ECO:0000256" key="3">
    <source>
        <dbReference type="ARBA" id="ARBA00022679"/>
    </source>
</evidence>
<dbReference type="PROSITE" id="PS50089">
    <property type="entry name" value="ZF_RING_2"/>
    <property type="match status" value="1"/>
</dbReference>
<reference evidence="12" key="1">
    <citation type="submission" date="2025-08" db="UniProtKB">
        <authorList>
            <consortium name="Ensembl"/>
        </authorList>
    </citation>
    <scope>IDENTIFICATION</scope>
</reference>
<evidence type="ECO:0000256" key="8">
    <source>
        <dbReference type="ARBA" id="ARBA00023163"/>
    </source>
</evidence>
<feature type="region of interest" description="Disordered" evidence="10">
    <location>
        <begin position="1"/>
        <end position="29"/>
    </location>
</feature>
<dbReference type="SMART" id="SM00184">
    <property type="entry name" value="RING"/>
    <property type="match status" value="1"/>
</dbReference>
<evidence type="ECO:0000256" key="10">
    <source>
        <dbReference type="SAM" id="MobiDB-lite"/>
    </source>
</evidence>
<dbReference type="GO" id="GO:0008270">
    <property type="term" value="F:zinc ion binding"/>
    <property type="evidence" value="ECO:0007669"/>
    <property type="project" value="UniProtKB-KW"/>
</dbReference>
<evidence type="ECO:0000256" key="7">
    <source>
        <dbReference type="ARBA" id="ARBA00023015"/>
    </source>
</evidence>
<dbReference type="GO" id="GO:0061630">
    <property type="term" value="F:ubiquitin protein ligase activity"/>
    <property type="evidence" value="ECO:0007669"/>
    <property type="project" value="UniProtKB-EC"/>
</dbReference>
<dbReference type="SUPFAM" id="SSF57850">
    <property type="entry name" value="RING/U-box"/>
    <property type="match status" value="1"/>
</dbReference>
<dbReference type="InterPro" id="IPR013083">
    <property type="entry name" value="Znf_RING/FYVE/PHD"/>
</dbReference>
<keyword evidence="5 9" id="KW-0863">Zinc-finger</keyword>
<dbReference type="Gene3D" id="3.30.40.10">
    <property type="entry name" value="Zinc/RING finger domain, C3HC4 (zinc finger)"/>
    <property type="match status" value="1"/>
</dbReference>
<dbReference type="Proteomes" id="UP000694567">
    <property type="component" value="Unplaced"/>
</dbReference>
<dbReference type="AlphaFoldDB" id="A0A8C0F1L7"/>
<keyword evidence="8" id="KW-0804">Transcription</keyword>
<dbReference type="Ensembl" id="ENSBOBT00000012922.1">
    <property type="protein sequence ID" value="ENSBOBP00000012616.1"/>
    <property type="gene ID" value="ENSBOBG00000008005.1"/>
</dbReference>
<dbReference type="GO" id="GO:0006513">
    <property type="term" value="P:protein monoubiquitination"/>
    <property type="evidence" value="ECO:0007669"/>
    <property type="project" value="TreeGrafter"/>
</dbReference>
<proteinExistence type="predicted"/>
<evidence type="ECO:0000259" key="11">
    <source>
        <dbReference type="PROSITE" id="PS50089"/>
    </source>
</evidence>
<evidence type="ECO:0000256" key="6">
    <source>
        <dbReference type="ARBA" id="ARBA00022833"/>
    </source>
</evidence>
<dbReference type="CDD" id="cd23130">
    <property type="entry name" value="RING-HC_EHV1-like"/>
    <property type="match status" value="1"/>
</dbReference>
<reference evidence="12" key="2">
    <citation type="submission" date="2025-09" db="UniProtKB">
        <authorList>
            <consortium name="Ensembl"/>
        </authorList>
    </citation>
    <scope>IDENTIFICATION</scope>
</reference>
<keyword evidence="7" id="KW-0805">Transcription regulation</keyword>
<evidence type="ECO:0000256" key="4">
    <source>
        <dbReference type="ARBA" id="ARBA00022723"/>
    </source>
</evidence>
<dbReference type="InterPro" id="IPR017907">
    <property type="entry name" value="Znf_RING_CS"/>
</dbReference>
<dbReference type="Pfam" id="PF13923">
    <property type="entry name" value="zf-C3HC4_2"/>
    <property type="match status" value="1"/>
</dbReference>
<keyword evidence="13" id="KW-1185">Reference proteome</keyword>
<dbReference type="PANTHER" id="PTHR46077:SF1">
    <property type="entry name" value="TOP1 BINDING ARGININE_SERINE RICH PROTEIN, E3 UBIQUITIN LIGASE"/>
    <property type="match status" value="1"/>
</dbReference>
<accession>A0A8C0F1L7</accession>
<keyword evidence="4" id="KW-0479">Metal-binding</keyword>
<dbReference type="GO" id="GO:0000209">
    <property type="term" value="P:protein polyubiquitination"/>
    <property type="evidence" value="ECO:0007669"/>
    <property type="project" value="TreeGrafter"/>
</dbReference>
<keyword evidence="6" id="KW-0862">Zinc</keyword>
<feature type="domain" description="RING-type" evidence="11">
    <location>
        <begin position="36"/>
        <end position="75"/>
    </location>
</feature>
<dbReference type="InterPro" id="IPR001841">
    <property type="entry name" value="Znf_RING"/>
</dbReference>
<organism evidence="12 13">
    <name type="scientific">Bubo bubo</name>
    <name type="common">Eurasian eagle-owl</name>
    <name type="synonym">Strix bubo</name>
    <dbReference type="NCBI Taxonomy" id="30461"/>
    <lineage>
        <taxon>Eukaryota</taxon>
        <taxon>Metazoa</taxon>
        <taxon>Chordata</taxon>
        <taxon>Craniata</taxon>
        <taxon>Vertebrata</taxon>
        <taxon>Euteleostomi</taxon>
        <taxon>Archelosauria</taxon>
        <taxon>Archosauria</taxon>
        <taxon>Dinosauria</taxon>
        <taxon>Saurischia</taxon>
        <taxon>Theropoda</taxon>
        <taxon>Coelurosauria</taxon>
        <taxon>Aves</taxon>
        <taxon>Neognathae</taxon>
        <taxon>Neoaves</taxon>
        <taxon>Telluraves</taxon>
        <taxon>Strigiformes</taxon>
        <taxon>Strigidae</taxon>
        <taxon>Bubo</taxon>
    </lineage>
</organism>
<name>A0A8C0F1L7_BUBBB</name>
<sequence length="198" mass="21191">SRAGAAPVGGSNSTSPAPPSPPQHMKSGATELDSRCPICLDSWEEASYVMPCLHQFCYNCILQWAETKPECPLCKRRITSVLHSVHQAVGAPGRPAAHSPAPTEQPPVGMVPRAPLGGVQPSTWASIFRDHPALFQSLLPWVHQELGLIFGNHCPSGGSWQPSLCRCSYPRGRRRAPGGARGGHGTSVYFQPGQESLP</sequence>
<feature type="region of interest" description="Disordered" evidence="10">
    <location>
        <begin position="176"/>
        <end position="198"/>
    </location>
</feature>
<evidence type="ECO:0000313" key="12">
    <source>
        <dbReference type="Ensembl" id="ENSBOBP00000012616.1"/>
    </source>
</evidence>